<gene>
    <name evidence="2" type="ORF">FH715_26325</name>
</gene>
<dbReference type="OrthoDB" id="4218858at2"/>
<accession>A0A5C4UPV3</accession>
<reference evidence="2 3" key="1">
    <citation type="submission" date="2019-06" db="EMBL/GenBank/DDBJ databases">
        <title>Draft genome of Streptomyces sedi sp. JCM16909.</title>
        <authorList>
            <person name="Klykleung N."/>
            <person name="Tanasupawat S."/>
            <person name="Kudo T."/>
            <person name="Yuki M."/>
            <person name="Ohkuma M."/>
        </authorList>
    </citation>
    <scope>NUCLEOTIDE SEQUENCE [LARGE SCALE GENOMIC DNA]</scope>
    <source>
        <strain evidence="2 3">JCM 16909</strain>
    </source>
</reference>
<evidence type="ECO:0000256" key="1">
    <source>
        <dbReference type="SAM" id="MobiDB-lite"/>
    </source>
</evidence>
<proteinExistence type="predicted"/>
<protein>
    <submittedName>
        <fullName evidence="2">Uncharacterized protein</fullName>
    </submittedName>
</protein>
<evidence type="ECO:0000313" key="2">
    <source>
        <dbReference type="EMBL" id="TNM25694.1"/>
    </source>
</evidence>
<dbReference type="RefSeq" id="WP_139649704.1">
    <property type="nucleotide sequence ID" value="NZ_BAAAZS010000167.1"/>
</dbReference>
<dbReference type="AlphaFoldDB" id="A0A5C4UPV3"/>
<sequence>MSALVRLWSRELLPIVDALHLADGPSYEAALDPGAPGGLRLGPAFDLAGWLAADSTSEWLTAIDPHHPLRLPDGRALHGGEGAHGSEGFAACLDAAGRPEWVLYLAESNPFTEITCRGGLATFRSTAGHTVTLPVTSPAGDGARRERPSRGAGATTPRGRPGA</sequence>
<dbReference type="Proteomes" id="UP000311713">
    <property type="component" value="Unassembled WGS sequence"/>
</dbReference>
<feature type="region of interest" description="Disordered" evidence="1">
    <location>
        <begin position="131"/>
        <end position="163"/>
    </location>
</feature>
<dbReference type="EMBL" id="VDGT01000029">
    <property type="protein sequence ID" value="TNM25694.1"/>
    <property type="molecule type" value="Genomic_DNA"/>
</dbReference>
<comment type="caution">
    <text evidence="2">The sequence shown here is derived from an EMBL/GenBank/DDBJ whole genome shotgun (WGS) entry which is preliminary data.</text>
</comment>
<name>A0A5C4UPV3_9ACTN</name>
<keyword evidence="3" id="KW-1185">Reference proteome</keyword>
<evidence type="ECO:0000313" key="3">
    <source>
        <dbReference type="Proteomes" id="UP000311713"/>
    </source>
</evidence>
<organism evidence="2 3">
    <name type="scientific">Streptomyces sedi</name>
    <dbReference type="NCBI Taxonomy" id="555059"/>
    <lineage>
        <taxon>Bacteria</taxon>
        <taxon>Bacillati</taxon>
        <taxon>Actinomycetota</taxon>
        <taxon>Actinomycetes</taxon>
        <taxon>Kitasatosporales</taxon>
        <taxon>Streptomycetaceae</taxon>
        <taxon>Streptomyces</taxon>
    </lineage>
</organism>